<feature type="region of interest" description="Disordered" evidence="1">
    <location>
        <begin position="212"/>
        <end position="237"/>
    </location>
</feature>
<evidence type="ECO:0000259" key="2">
    <source>
        <dbReference type="Pfam" id="PF09509"/>
    </source>
</evidence>
<keyword evidence="4" id="KW-1185">Reference proteome</keyword>
<dbReference type="Pfam" id="PF09509">
    <property type="entry name" value="Hypoth_Ymh"/>
    <property type="match status" value="1"/>
</dbReference>
<evidence type="ECO:0000256" key="1">
    <source>
        <dbReference type="SAM" id="MobiDB-lite"/>
    </source>
</evidence>
<organism evidence="3 4">
    <name type="scientific">Williamsia limnetica</name>
    <dbReference type="NCBI Taxonomy" id="882452"/>
    <lineage>
        <taxon>Bacteria</taxon>
        <taxon>Bacillati</taxon>
        <taxon>Actinomycetota</taxon>
        <taxon>Actinomycetes</taxon>
        <taxon>Mycobacteriales</taxon>
        <taxon>Nocardiaceae</taxon>
        <taxon>Williamsia</taxon>
    </lineage>
</organism>
<dbReference type="EMBL" id="QJSP01000026">
    <property type="protein sequence ID" value="PYE12012.1"/>
    <property type="molecule type" value="Genomic_DNA"/>
</dbReference>
<evidence type="ECO:0000313" key="3">
    <source>
        <dbReference type="EMBL" id="PYE12012.1"/>
    </source>
</evidence>
<dbReference type="Proteomes" id="UP000247591">
    <property type="component" value="Unassembled WGS sequence"/>
</dbReference>
<feature type="domain" description="Conserved hypothetical protein CHP02391" evidence="2">
    <location>
        <begin position="122"/>
        <end position="207"/>
    </location>
</feature>
<accession>A0A318RAM0</accession>
<feature type="region of interest" description="Disordered" evidence="1">
    <location>
        <begin position="269"/>
        <end position="289"/>
    </location>
</feature>
<gene>
    <name evidence="3" type="ORF">DFR67_12620</name>
</gene>
<name>A0A318RAM0_WILLI</name>
<feature type="compositionally biased region" description="Pro residues" evidence="1">
    <location>
        <begin position="278"/>
        <end position="289"/>
    </location>
</feature>
<proteinExistence type="predicted"/>
<dbReference type="NCBIfam" id="TIGR02391">
    <property type="entry name" value="hypoth_ymh"/>
    <property type="match status" value="1"/>
</dbReference>
<protein>
    <submittedName>
        <fullName evidence="3">Uncharacterized protein (TIGR02391 family)</fullName>
    </submittedName>
</protein>
<evidence type="ECO:0000313" key="4">
    <source>
        <dbReference type="Proteomes" id="UP000247591"/>
    </source>
</evidence>
<reference evidence="3 4" key="1">
    <citation type="submission" date="2018-06" db="EMBL/GenBank/DDBJ databases">
        <title>Genomic Encyclopedia of Type Strains, Phase IV (KMG-IV): sequencing the most valuable type-strain genomes for metagenomic binning, comparative biology and taxonomic classification.</title>
        <authorList>
            <person name="Goeker M."/>
        </authorList>
    </citation>
    <scope>NUCLEOTIDE SEQUENCE [LARGE SCALE GENOMIC DNA]</scope>
    <source>
        <strain evidence="3 4">DSM 45521</strain>
    </source>
</reference>
<sequence>MIPRTTTLVCHHSLMMSGMPELQTTSMTRERTEGGKVSTADIDGVDLGAQHGMTFAVDADVIEGDIISYELPNGRIKRVTLSEVEVFKSPFPDGGDLDHTSGKYRPAPDLPATQPPQIDIPGLHPAISAASGTKFAQHHYGAAIFEAFKAVESRVQKLSGSSLIGRALMAKVFSEQAPQIDVAANGTDEAQKADQREGYKLLVHGRIARSAQSARARPRFSRDLRGGTRAAGARESSHASTRSVCAALIVQRFLGVAHSMQTDWRFRSQPTQVRGGYPKPPALPFPVNS</sequence>
<comment type="caution">
    <text evidence="3">The sequence shown here is derived from an EMBL/GenBank/DDBJ whole genome shotgun (WGS) entry which is preliminary data.</text>
</comment>
<dbReference type="AlphaFoldDB" id="A0A318RAM0"/>
<dbReference type="InterPro" id="IPR012654">
    <property type="entry name" value="CHP02391"/>
</dbReference>